<comment type="caution">
    <text evidence="2">The sequence shown here is derived from an EMBL/GenBank/DDBJ whole genome shotgun (WGS) entry which is preliminary data.</text>
</comment>
<name>W4QYW0_HALA3</name>
<dbReference type="EMBL" id="BAUV01000062">
    <property type="protein sequence ID" value="GAE37266.1"/>
    <property type="molecule type" value="Genomic_DNA"/>
</dbReference>
<feature type="transmembrane region" description="Helical" evidence="1">
    <location>
        <begin position="546"/>
        <end position="565"/>
    </location>
</feature>
<reference evidence="2 3" key="1">
    <citation type="journal article" date="2014" name="Genome Announc.">
        <title>Draft Genome Sequences of Three Alkaliphilic Bacillus Strains, Bacillus wakoensis JCM 9140T, Bacillus akibai JCM 9157T, and Bacillus hemicellulosilyticus JCM 9152T.</title>
        <authorList>
            <person name="Yuki M."/>
            <person name="Oshima K."/>
            <person name="Suda W."/>
            <person name="Oshida Y."/>
            <person name="Kitamura K."/>
            <person name="Iida T."/>
            <person name="Hattori M."/>
            <person name="Ohkuma M."/>
        </authorList>
    </citation>
    <scope>NUCLEOTIDE SEQUENCE [LARGE SCALE GENOMIC DNA]</scope>
    <source>
        <strain evidence="2 3">JCM 9157</strain>
    </source>
</reference>
<accession>W4QYW0</accession>
<protein>
    <submittedName>
        <fullName evidence="2">Phosphoglyceromutase</fullName>
    </submittedName>
</protein>
<dbReference type="RefSeq" id="WP_035667825.1">
    <property type="nucleotide sequence ID" value="NZ_BAUV01000062.1"/>
</dbReference>
<keyword evidence="1" id="KW-1133">Transmembrane helix</keyword>
<keyword evidence="1" id="KW-0472">Membrane</keyword>
<dbReference type="AlphaFoldDB" id="W4QYW0"/>
<feature type="transmembrane region" description="Helical" evidence="1">
    <location>
        <begin position="521"/>
        <end position="540"/>
    </location>
</feature>
<dbReference type="STRING" id="1236973.JCM9157_4536"/>
<feature type="transmembrane region" description="Helical" evidence="1">
    <location>
        <begin position="635"/>
        <end position="651"/>
    </location>
</feature>
<feature type="transmembrane region" description="Helical" evidence="1">
    <location>
        <begin position="491"/>
        <end position="514"/>
    </location>
</feature>
<organism evidence="2 3">
    <name type="scientific">Halalkalibacter akibai (strain ATCC 43226 / DSM 21942 / CIP 109018 / JCM 9157 / 1139)</name>
    <name type="common">Bacillus akibai</name>
    <dbReference type="NCBI Taxonomy" id="1236973"/>
    <lineage>
        <taxon>Bacteria</taxon>
        <taxon>Bacillati</taxon>
        <taxon>Bacillota</taxon>
        <taxon>Bacilli</taxon>
        <taxon>Bacillales</taxon>
        <taxon>Bacillaceae</taxon>
        <taxon>Halalkalibacter</taxon>
    </lineage>
</organism>
<keyword evidence="1" id="KW-0812">Transmembrane</keyword>
<evidence type="ECO:0000313" key="2">
    <source>
        <dbReference type="EMBL" id="GAE37266.1"/>
    </source>
</evidence>
<evidence type="ECO:0000313" key="3">
    <source>
        <dbReference type="Proteomes" id="UP000018896"/>
    </source>
</evidence>
<feature type="transmembrane region" description="Helical" evidence="1">
    <location>
        <begin position="663"/>
        <end position="679"/>
    </location>
</feature>
<sequence>MWRKIILFFIITIILFPIVDSQAEESKKVLVVVIPGLSVDEVEWLIHNETNTKLWQEAAFGTMNIRPDGPYSYLNNMVTFGAGAKAIGVQGWNAFELDEEVNGFTASEWVYQLTGELPSQGLIHPDYHRLMEKNTETTHKGQVGILGELLQQSGVSVEVYGHSDTVSEKIRYGSLLALNQNGTVDGELNAAVRVKSGSPHGVEMDVDYLINKLSTDVETSDKFIVIEWGDLHRLYDQQPYMETTHFNNELKKQLLRINSFIEQARNEVDQTWVIAPMMNKSAYDEKKQLAPLLYWGDHQGGFLTSNTTKQDYLVTSLDFNPTMLAAFEIESNHFSGNVIQHYQNEITDKTPVLKRFEEIVLIYKSRASVLSTYITCLVLALIGAALYGFFGMKKRNTWRYVTRVILLSALWSPFWFLALAGFVDKLGVTGFVLTLIGSSFSSGYVIEKFTSFPIFWIGAFTFTLITVDILLGTPFMQRSYLGYDPIIGARYYGIGNEFAGVYIISAFMILSPILNQAKKKWTIASTIMMLLFMIVLLGKSTLGTNAGATLSAGLAFAFLLYRLIVRKSSIRLLAVLFVGTVGTLFLLLYVLQLTGEQTHIGLAFERLLSGDILYILDTIQRKLQMNLKIFRHSNWTQLFITSYLLGAVILWRKRLQLGDQEKQLFLQVGVVSSFALLVLNDSGVVAAATSMFCVVSAHYYWLSANKEENDFAIGKTVHSSQAIED</sequence>
<dbReference type="OrthoDB" id="3199331at2"/>
<keyword evidence="3" id="KW-1185">Reference proteome</keyword>
<evidence type="ECO:0000256" key="1">
    <source>
        <dbReference type="SAM" id="Phobius"/>
    </source>
</evidence>
<gene>
    <name evidence="2" type="ORF">JCM9157_4536</name>
</gene>
<feature type="transmembrane region" description="Helical" evidence="1">
    <location>
        <begin position="572"/>
        <end position="591"/>
    </location>
</feature>
<feature type="transmembrane region" description="Helical" evidence="1">
    <location>
        <begin position="453"/>
        <end position="471"/>
    </location>
</feature>
<feature type="transmembrane region" description="Helical" evidence="1">
    <location>
        <begin position="370"/>
        <end position="392"/>
    </location>
</feature>
<feature type="transmembrane region" description="Helical" evidence="1">
    <location>
        <begin position="428"/>
        <end position="446"/>
    </location>
</feature>
<dbReference type="eggNOG" id="COG3119">
    <property type="taxonomic scope" value="Bacteria"/>
</dbReference>
<proteinExistence type="predicted"/>
<dbReference type="Proteomes" id="UP000018896">
    <property type="component" value="Unassembled WGS sequence"/>
</dbReference>
<feature type="transmembrane region" description="Helical" evidence="1">
    <location>
        <begin position="404"/>
        <end position="422"/>
    </location>
</feature>